<reference evidence="1" key="1">
    <citation type="journal article" date="2023" name="Mol. Phylogenet. Evol.">
        <title>Genome-scale phylogeny and comparative genomics of the fungal order Sordariales.</title>
        <authorList>
            <person name="Hensen N."/>
            <person name="Bonometti L."/>
            <person name="Westerberg I."/>
            <person name="Brannstrom I.O."/>
            <person name="Guillou S."/>
            <person name="Cros-Aarteil S."/>
            <person name="Calhoun S."/>
            <person name="Haridas S."/>
            <person name="Kuo A."/>
            <person name="Mondo S."/>
            <person name="Pangilinan J."/>
            <person name="Riley R."/>
            <person name="LaButti K."/>
            <person name="Andreopoulos B."/>
            <person name="Lipzen A."/>
            <person name="Chen C."/>
            <person name="Yan M."/>
            <person name="Daum C."/>
            <person name="Ng V."/>
            <person name="Clum A."/>
            <person name="Steindorff A."/>
            <person name="Ohm R.A."/>
            <person name="Martin F."/>
            <person name="Silar P."/>
            <person name="Natvig D.O."/>
            <person name="Lalanne C."/>
            <person name="Gautier V."/>
            <person name="Ament-Velasquez S.L."/>
            <person name="Kruys A."/>
            <person name="Hutchinson M.I."/>
            <person name="Powell A.J."/>
            <person name="Barry K."/>
            <person name="Miller A.N."/>
            <person name="Grigoriev I.V."/>
            <person name="Debuchy R."/>
            <person name="Gladieux P."/>
            <person name="Hiltunen Thoren M."/>
            <person name="Johannesson H."/>
        </authorList>
    </citation>
    <scope>NUCLEOTIDE SEQUENCE</scope>
    <source>
        <strain evidence="1">CBS 103.79</strain>
    </source>
</reference>
<dbReference type="AlphaFoldDB" id="A0AAN6MKU4"/>
<dbReference type="EMBL" id="MU855509">
    <property type="protein sequence ID" value="KAK3902439.1"/>
    <property type="molecule type" value="Genomic_DNA"/>
</dbReference>
<proteinExistence type="predicted"/>
<gene>
    <name evidence="1" type="ORF">C8A05DRAFT_15494</name>
</gene>
<accession>A0AAN6MKU4</accession>
<sequence length="225" mass="25315">MRTASELADADGCCSSYVPKHIFHHFNPKAVDCDPAQLSTINASEDKPDAIAYALIYTANQIHWKDDDTIYIKSRLDLLPGYAKKKAVLVANHKEMDFDQVMDGISARLTETIKFGHYGIEDGPDVECFDEDGSISSLIVPGDWMSESFELPKAATVGTPSVQWAPENHEPFAVYTARGENPGKNWFKFIAWFFIEKIELFAANSVALARKMQATKWEADMNREW</sequence>
<organism evidence="1 2">
    <name type="scientific">Staphylotrichum tortipilum</name>
    <dbReference type="NCBI Taxonomy" id="2831512"/>
    <lineage>
        <taxon>Eukaryota</taxon>
        <taxon>Fungi</taxon>
        <taxon>Dikarya</taxon>
        <taxon>Ascomycota</taxon>
        <taxon>Pezizomycotina</taxon>
        <taxon>Sordariomycetes</taxon>
        <taxon>Sordariomycetidae</taxon>
        <taxon>Sordariales</taxon>
        <taxon>Chaetomiaceae</taxon>
        <taxon>Staphylotrichum</taxon>
    </lineage>
</organism>
<name>A0AAN6MKU4_9PEZI</name>
<evidence type="ECO:0000313" key="1">
    <source>
        <dbReference type="EMBL" id="KAK3902439.1"/>
    </source>
</evidence>
<dbReference type="Proteomes" id="UP001303889">
    <property type="component" value="Unassembled WGS sequence"/>
</dbReference>
<keyword evidence="2" id="KW-1185">Reference proteome</keyword>
<protein>
    <submittedName>
        <fullName evidence="1">Uncharacterized protein</fullName>
    </submittedName>
</protein>
<comment type="caution">
    <text evidence="1">The sequence shown here is derived from an EMBL/GenBank/DDBJ whole genome shotgun (WGS) entry which is preliminary data.</text>
</comment>
<reference evidence="1" key="2">
    <citation type="submission" date="2023-05" db="EMBL/GenBank/DDBJ databases">
        <authorList>
            <consortium name="Lawrence Berkeley National Laboratory"/>
            <person name="Steindorff A."/>
            <person name="Hensen N."/>
            <person name="Bonometti L."/>
            <person name="Westerberg I."/>
            <person name="Brannstrom I.O."/>
            <person name="Guillou S."/>
            <person name="Cros-Aarteil S."/>
            <person name="Calhoun S."/>
            <person name="Haridas S."/>
            <person name="Kuo A."/>
            <person name="Mondo S."/>
            <person name="Pangilinan J."/>
            <person name="Riley R."/>
            <person name="Labutti K."/>
            <person name="Andreopoulos B."/>
            <person name="Lipzen A."/>
            <person name="Chen C."/>
            <person name="Yanf M."/>
            <person name="Daum C."/>
            <person name="Ng V."/>
            <person name="Clum A."/>
            <person name="Ohm R."/>
            <person name="Martin F."/>
            <person name="Silar P."/>
            <person name="Natvig D."/>
            <person name="Lalanne C."/>
            <person name="Gautier V."/>
            <person name="Ament-Velasquez S.L."/>
            <person name="Kruys A."/>
            <person name="Hutchinson M.I."/>
            <person name="Powell A.J."/>
            <person name="Barry K."/>
            <person name="Miller A.N."/>
            <person name="Grigoriev I.V."/>
            <person name="Debuchy R."/>
            <person name="Gladieux P."/>
            <person name="Thoren M.H."/>
            <person name="Johannesson H."/>
        </authorList>
    </citation>
    <scope>NUCLEOTIDE SEQUENCE</scope>
    <source>
        <strain evidence="1">CBS 103.79</strain>
    </source>
</reference>
<evidence type="ECO:0000313" key="2">
    <source>
        <dbReference type="Proteomes" id="UP001303889"/>
    </source>
</evidence>